<dbReference type="EMBL" id="PVUE01000003">
    <property type="protein sequence ID" value="PRZ42980.1"/>
    <property type="molecule type" value="Genomic_DNA"/>
</dbReference>
<keyword evidence="1" id="KW-1133">Transmembrane helix</keyword>
<keyword evidence="3" id="KW-1185">Reference proteome</keyword>
<feature type="transmembrane region" description="Helical" evidence="1">
    <location>
        <begin position="54"/>
        <end position="75"/>
    </location>
</feature>
<dbReference type="RefSeq" id="WP_106347972.1">
    <property type="nucleotide sequence ID" value="NZ_PVUE01000003.1"/>
</dbReference>
<evidence type="ECO:0000256" key="1">
    <source>
        <dbReference type="SAM" id="Phobius"/>
    </source>
</evidence>
<evidence type="ECO:0000313" key="2">
    <source>
        <dbReference type="EMBL" id="PRZ42980.1"/>
    </source>
</evidence>
<sequence length="87" mass="8502">MDFIATIAPIWKVLSVGILLGAGLPAIFAIGMRLQSPAASDGAVSTAPTVGRRVAGIACFGVVVVAVLFGLAVLVGGDGVLNAIGLG</sequence>
<proteinExistence type="predicted"/>
<name>A0A2T1A302_9ACTN</name>
<protein>
    <submittedName>
        <fullName evidence="2">Uncharacterized protein</fullName>
    </submittedName>
</protein>
<dbReference type="AlphaFoldDB" id="A0A2T1A302"/>
<dbReference type="Proteomes" id="UP000237752">
    <property type="component" value="Unassembled WGS sequence"/>
</dbReference>
<comment type="caution">
    <text evidence="2">The sequence shown here is derived from an EMBL/GenBank/DDBJ whole genome shotgun (WGS) entry which is preliminary data.</text>
</comment>
<gene>
    <name evidence="2" type="ORF">CLV47_10333</name>
</gene>
<keyword evidence="1" id="KW-0472">Membrane</keyword>
<reference evidence="2 3" key="1">
    <citation type="submission" date="2018-03" db="EMBL/GenBank/DDBJ databases">
        <title>Genomic Encyclopedia of Archaeal and Bacterial Type Strains, Phase II (KMG-II): from individual species to whole genera.</title>
        <authorList>
            <person name="Goeker M."/>
        </authorList>
    </citation>
    <scope>NUCLEOTIDE SEQUENCE [LARGE SCALE GENOMIC DNA]</scope>
    <source>
        <strain evidence="2 3">DSM 100065</strain>
    </source>
</reference>
<keyword evidence="1" id="KW-0812">Transmembrane</keyword>
<accession>A0A2T1A302</accession>
<dbReference type="OrthoDB" id="4470785at2"/>
<organism evidence="2 3">
    <name type="scientific">Antricoccus suffuscus</name>
    <dbReference type="NCBI Taxonomy" id="1629062"/>
    <lineage>
        <taxon>Bacteria</taxon>
        <taxon>Bacillati</taxon>
        <taxon>Actinomycetota</taxon>
        <taxon>Actinomycetes</taxon>
        <taxon>Geodermatophilales</taxon>
        <taxon>Antricoccaceae</taxon>
        <taxon>Antricoccus</taxon>
    </lineage>
</organism>
<feature type="transmembrane region" description="Helical" evidence="1">
    <location>
        <begin position="12"/>
        <end position="34"/>
    </location>
</feature>
<evidence type="ECO:0000313" key="3">
    <source>
        <dbReference type="Proteomes" id="UP000237752"/>
    </source>
</evidence>